<evidence type="ECO:0008006" key="5">
    <source>
        <dbReference type="Google" id="ProtNLM"/>
    </source>
</evidence>
<accession>A0A8K1G7E3</accession>
<evidence type="ECO:0000256" key="2">
    <source>
        <dbReference type="SAM" id="SignalP"/>
    </source>
</evidence>
<keyword evidence="4" id="KW-1185">Reference proteome</keyword>
<dbReference type="EMBL" id="SWJQ01000551">
    <property type="protein sequence ID" value="TRZ12982.1"/>
    <property type="molecule type" value="Genomic_DNA"/>
</dbReference>
<evidence type="ECO:0000256" key="1">
    <source>
        <dbReference type="SAM" id="MobiDB-lite"/>
    </source>
</evidence>
<keyword evidence="2" id="KW-0732">Signal</keyword>
<feature type="chain" id="PRO_5035462378" description="Secreted protein" evidence="2">
    <location>
        <begin position="31"/>
        <end position="116"/>
    </location>
</feature>
<sequence length="116" mass="12071">MKIYTIHDGLLAVWCLTQLHSLAPAHKGKAEPSGAASCTLATAGRDRVAGQYPGREGPDGQQLDMSQQCALVVKKANGTWPGSGMVWPEEQGGHSAPGLGTGEATPRVLCPVQDGH</sequence>
<feature type="region of interest" description="Disordered" evidence="1">
    <location>
        <begin position="82"/>
        <end position="116"/>
    </location>
</feature>
<name>A0A8K1G7E3_9PASS</name>
<dbReference type="Proteomes" id="UP000796761">
    <property type="component" value="Unassembled WGS sequence"/>
</dbReference>
<organism evidence="3 4">
    <name type="scientific">Zosterops borbonicus</name>
    <dbReference type="NCBI Taxonomy" id="364589"/>
    <lineage>
        <taxon>Eukaryota</taxon>
        <taxon>Metazoa</taxon>
        <taxon>Chordata</taxon>
        <taxon>Craniata</taxon>
        <taxon>Vertebrata</taxon>
        <taxon>Euteleostomi</taxon>
        <taxon>Archelosauria</taxon>
        <taxon>Archosauria</taxon>
        <taxon>Dinosauria</taxon>
        <taxon>Saurischia</taxon>
        <taxon>Theropoda</taxon>
        <taxon>Coelurosauria</taxon>
        <taxon>Aves</taxon>
        <taxon>Neognathae</taxon>
        <taxon>Neoaves</taxon>
        <taxon>Telluraves</taxon>
        <taxon>Australaves</taxon>
        <taxon>Passeriformes</taxon>
        <taxon>Sylvioidea</taxon>
        <taxon>Zosteropidae</taxon>
        <taxon>Zosterops</taxon>
    </lineage>
</organism>
<evidence type="ECO:0000313" key="3">
    <source>
        <dbReference type="EMBL" id="TRZ12982.1"/>
    </source>
</evidence>
<proteinExistence type="predicted"/>
<feature type="signal peptide" evidence="2">
    <location>
        <begin position="1"/>
        <end position="30"/>
    </location>
</feature>
<comment type="caution">
    <text evidence="3">The sequence shown here is derived from an EMBL/GenBank/DDBJ whole genome shotgun (WGS) entry which is preliminary data.</text>
</comment>
<reference evidence="3" key="1">
    <citation type="submission" date="2019-04" db="EMBL/GenBank/DDBJ databases">
        <title>Genome assembly of Zosterops borbonicus 15179.</title>
        <authorList>
            <person name="Leroy T."/>
            <person name="Anselmetti Y."/>
            <person name="Tilak M.-K."/>
            <person name="Nabholz B."/>
        </authorList>
    </citation>
    <scope>NUCLEOTIDE SEQUENCE</scope>
    <source>
        <strain evidence="3">HGM_15179</strain>
        <tissue evidence="3">Muscle</tissue>
    </source>
</reference>
<dbReference type="AlphaFoldDB" id="A0A8K1G7E3"/>
<gene>
    <name evidence="3" type="ORF">HGM15179_014117</name>
</gene>
<protein>
    <recommendedName>
        <fullName evidence="5">Secreted protein</fullName>
    </recommendedName>
</protein>
<evidence type="ECO:0000313" key="4">
    <source>
        <dbReference type="Proteomes" id="UP000796761"/>
    </source>
</evidence>